<dbReference type="Pfam" id="PF20147">
    <property type="entry name" value="Crinkler"/>
    <property type="match status" value="1"/>
</dbReference>
<sequence>MTGVQLACAVYGEGTVFPVMIARDATVSALQEAIVEKKKDVNARYNVDPALVTLYLAKKDGVWLKDDDSVDDLLSGNIDTAYKKMRPTWKLDAEDYFGDSFQPGRKQIHVLVDLPVAAAELGYYDPTNVSADDKVEAFWYTNNKLQIRVLFKEGEYSSFLLFLDTCLVLPESFVC</sequence>
<dbReference type="InterPro" id="IPR045379">
    <property type="entry name" value="Crinkler_N"/>
</dbReference>
<reference evidence="5" key="1">
    <citation type="submission" date="2021-12" db="EMBL/GenBank/DDBJ databases">
        <title>Prjna785345.</title>
        <authorList>
            <person name="Rujirawat T."/>
            <person name="Krajaejun T."/>
        </authorList>
    </citation>
    <scope>NUCLEOTIDE SEQUENCE</scope>
    <source>
        <strain evidence="5">Pi057C3</strain>
    </source>
</reference>
<dbReference type="GO" id="GO:0043657">
    <property type="term" value="C:host cell"/>
    <property type="evidence" value="ECO:0007669"/>
    <property type="project" value="UniProtKB-SubCell"/>
</dbReference>
<evidence type="ECO:0000256" key="2">
    <source>
        <dbReference type="ARBA" id="ARBA00004613"/>
    </source>
</evidence>
<evidence type="ECO:0000259" key="4">
    <source>
        <dbReference type="Pfam" id="PF20147"/>
    </source>
</evidence>
<gene>
    <name evidence="5" type="ORF">P43SY_011060</name>
</gene>
<dbReference type="AlphaFoldDB" id="A0AAD5LRC5"/>
<protein>
    <recommendedName>
        <fullName evidence="4">Crinkler effector protein N-terminal domain-containing protein</fullName>
    </recommendedName>
</protein>
<keyword evidence="6" id="KW-1185">Reference proteome</keyword>
<evidence type="ECO:0000256" key="1">
    <source>
        <dbReference type="ARBA" id="ARBA00004340"/>
    </source>
</evidence>
<name>A0AAD5LRC5_PYTIN</name>
<evidence type="ECO:0000313" key="5">
    <source>
        <dbReference type="EMBL" id="KAJ0390414.1"/>
    </source>
</evidence>
<dbReference type="GO" id="GO:0005576">
    <property type="term" value="C:extracellular region"/>
    <property type="evidence" value="ECO:0007669"/>
    <property type="project" value="UniProtKB-SubCell"/>
</dbReference>
<evidence type="ECO:0000313" key="6">
    <source>
        <dbReference type="Proteomes" id="UP001209570"/>
    </source>
</evidence>
<comment type="subcellular location">
    <subcellularLocation>
        <location evidence="1">Host cell</location>
    </subcellularLocation>
    <subcellularLocation>
        <location evidence="2">Secreted</location>
    </subcellularLocation>
</comment>
<dbReference type="EMBL" id="JAKCXM010002153">
    <property type="protein sequence ID" value="KAJ0390414.1"/>
    <property type="molecule type" value="Genomic_DNA"/>
</dbReference>
<evidence type="ECO:0000256" key="3">
    <source>
        <dbReference type="ARBA" id="ARBA00022525"/>
    </source>
</evidence>
<feature type="domain" description="Crinkler effector protein N-terminal" evidence="4">
    <location>
        <begin position="4"/>
        <end position="112"/>
    </location>
</feature>
<accession>A0AAD5LRC5</accession>
<comment type="caution">
    <text evidence="5">The sequence shown here is derived from an EMBL/GenBank/DDBJ whole genome shotgun (WGS) entry which is preliminary data.</text>
</comment>
<dbReference type="Proteomes" id="UP001209570">
    <property type="component" value="Unassembled WGS sequence"/>
</dbReference>
<keyword evidence="3" id="KW-0964">Secreted</keyword>
<proteinExistence type="predicted"/>
<organism evidence="5 6">
    <name type="scientific">Pythium insidiosum</name>
    <name type="common">Pythiosis disease agent</name>
    <dbReference type="NCBI Taxonomy" id="114742"/>
    <lineage>
        <taxon>Eukaryota</taxon>
        <taxon>Sar</taxon>
        <taxon>Stramenopiles</taxon>
        <taxon>Oomycota</taxon>
        <taxon>Peronosporomycetes</taxon>
        <taxon>Pythiales</taxon>
        <taxon>Pythiaceae</taxon>
        <taxon>Pythium</taxon>
    </lineage>
</organism>